<evidence type="ECO:0000313" key="2">
    <source>
        <dbReference type="Proteomes" id="UP000661077"/>
    </source>
</evidence>
<dbReference type="EMBL" id="JAEVLS010000001">
    <property type="protein sequence ID" value="MBM0103851.1"/>
    <property type="molecule type" value="Genomic_DNA"/>
</dbReference>
<name>A0ABS1WSB3_9GAMM</name>
<organism evidence="1 2">
    <name type="scientific">Steroidobacter gossypii</name>
    <dbReference type="NCBI Taxonomy" id="2805490"/>
    <lineage>
        <taxon>Bacteria</taxon>
        <taxon>Pseudomonadati</taxon>
        <taxon>Pseudomonadota</taxon>
        <taxon>Gammaproteobacteria</taxon>
        <taxon>Steroidobacterales</taxon>
        <taxon>Steroidobacteraceae</taxon>
        <taxon>Steroidobacter</taxon>
    </lineage>
</organism>
<gene>
    <name evidence="1" type="ORF">JM946_03810</name>
</gene>
<dbReference type="Proteomes" id="UP000661077">
    <property type="component" value="Unassembled WGS sequence"/>
</dbReference>
<keyword evidence="2" id="KW-1185">Reference proteome</keyword>
<reference evidence="1 2" key="1">
    <citation type="journal article" date="2021" name="Int. J. Syst. Evol. Microbiol.">
        <title>Steroidobacter gossypii sp. nov., isolated from soil of cotton cropping field.</title>
        <authorList>
            <person name="Huang R."/>
            <person name="Yang S."/>
            <person name="Zhen C."/>
            <person name="Liu W."/>
        </authorList>
    </citation>
    <scope>NUCLEOTIDE SEQUENCE [LARGE SCALE GENOMIC DNA]</scope>
    <source>
        <strain evidence="1 2">S1-65</strain>
    </source>
</reference>
<accession>A0ABS1WSB3</accession>
<protein>
    <submittedName>
        <fullName evidence="1">Uncharacterized protein</fullName>
    </submittedName>
</protein>
<evidence type="ECO:0000313" key="1">
    <source>
        <dbReference type="EMBL" id="MBM0103851.1"/>
    </source>
</evidence>
<proteinExistence type="predicted"/>
<dbReference type="RefSeq" id="WP_203165805.1">
    <property type="nucleotide sequence ID" value="NZ_JAEVLS010000001.1"/>
</dbReference>
<comment type="caution">
    <text evidence="1">The sequence shown here is derived from an EMBL/GenBank/DDBJ whole genome shotgun (WGS) entry which is preliminary data.</text>
</comment>
<sequence length="135" mass="15529">MAESTFNSDRPRRWLRRLILGVVLLAVLLGALWTWFSLSWSYSEGERAGILQKFSRKGWICKTYEGELALYVVGGVAPQIWHFSTRDEELAKRLAANVGRSIRLHYSEHRGIPTTCFAETPYFAESFTLVSDQER</sequence>